<dbReference type="Proteomes" id="UP001159363">
    <property type="component" value="Chromosome 1"/>
</dbReference>
<gene>
    <name evidence="2" type="ORF">PR048_003521</name>
</gene>
<dbReference type="EMBL" id="JARBHB010000001">
    <property type="protein sequence ID" value="KAJ8898161.1"/>
    <property type="molecule type" value="Genomic_DNA"/>
</dbReference>
<feature type="region of interest" description="Disordered" evidence="1">
    <location>
        <begin position="707"/>
        <end position="751"/>
    </location>
</feature>
<feature type="compositionally biased region" description="Low complexity" evidence="1">
    <location>
        <begin position="730"/>
        <end position="739"/>
    </location>
</feature>
<evidence type="ECO:0000256" key="1">
    <source>
        <dbReference type="SAM" id="MobiDB-lite"/>
    </source>
</evidence>
<sequence length="1052" mass="116778">MYTYFDVNCALVVCCHSGRRRLSQRSPEGVEHHLAVLYTLEQKSLVHWLPPQVELFLYVPLGRTECSAEIWAALKVAILRADEGEGYPREDLPTSGIVRHDSTHVKIWDRPRCGSNPVRLGGMRVVCPLNHLPLLASRNGSTKVLEVCYWLSLTITGNDRISAHVKSAILLSGGKVLMVGYLEYFRTNLNERIHQRFSQTIPKGLLALGEPLSEDAARKTYIVLLGPVKFENAFSSRHQPKAIDKLLLGAYSIEVYHVLIFFREKSPALLIALLLETGKRRRFQINVARVYTSVLLEVLKPVLGIFTALPGRGLFPPVDATVGEAPVCSGGEWHSTEPARRTWALQTELKRTRQIPVPPPPPSQTRHSTLALPLALFTTLRSIRNRQNTPVLRLNLALICIGSRDLDVKNRPNLFTSISLHEAEEYPGRRTLAGLQKSLKYLDGSAACWRVGYQALIGERRSDMLLASDAILLACVALVHGTYMALFHLCIIAYSVDEVPNVYFLPATIRVRFSESSRIPRETSASLCPKPTAPDLPKPPPPPLTRETCPGVIHLSFRLSKWRQLARELHIAARSPVDIPIPSTSYPEGCALRSRTHTIPPTPTPEAVFAQKKHDARRSGEFAEWLGADRLVALVNAYSVLTVHQHWRQRMGMRCISAACARVRAAARYHDYITFSLPRMWVSEAGDVCPSRTPRFIPPPSFLPTPASFINRRPPPPTLSKPSAPHPHAHPAVSRRPAPLRQGAPSSSQTASSLAGLSATFIVYSPFTDIGVWHGDQYFREIHLSPCHRTGTAYLRRNPTRHLGFIDFPPKLLFQKKNRSWNGYFAWRNLVVKQPPIQRTSATHANKMASLASNMPFANQRLLIYSPADAWPVGNLSQPELTNQTKGSVPGVQRMYTLITKEPRLHSASRLACSPPTEANQVKSPIGSLPDFTCGNSARRCRWSADFLGDLPFSPPYLSGAAPYSPESPSSALKTSVLRAPLNSGTRRRNSRLGPANMQMQRKGKSLRLGVPSGPLLAFTRCSQHLALHAALVYPARAVKENAVKISGCIIL</sequence>
<proteinExistence type="predicted"/>
<feature type="region of interest" description="Disordered" evidence="1">
    <location>
        <begin position="522"/>
        <end position="543"/>
    </location>
</feature>
<name>A0ABQ9IPA1_9NEOP</name>
<organism evidence="2 3">
    <name type="scientific">Dryococelus australis</name>
    <dbReference type="NCBI Taxonomy" id="614101"/>
    <lineage>
        <taxon>Eukaryota</taxon>
        <taxon>Metazoa</taxon>
        <taxon>Ecdysozoa</taxon>
        <taxon>Arthropoda</taxon>
        <taxon>Hexapoda</taxon>
        <taxon>Insecta</taxon>
        <taxon>Pterygota</taxon>
        <taxon>Neoptera</taxon>
        <taxon>Polyneoptera</taxon>
        <taxon>Phasmatodea</taxon>
        <taxon>Verophasmatodea</taxon>
        <taxon>Anareolatae</taxon>
        <taxon>Phasmatidae</taxon>
        <taxon>Eurycanthinae</taxon>
        <taxon>Dryococelus</taxon>
    </lineage>
</organism>
<comment type="caution">
    <text evidence="2">The sequence shown here is derived from an EMBL/GenBank/DDBJ whole genome shotgun (WGS) entry which is preliminary data.</text>
</comment>
<feature type="region of interest" description="Disordered" evidence="1">
    <location>
        <begin position="984"/>
        <end position="1004"/>
    </location>
</feature>
<accession>A0ABQ9IPA1</accession>
<evidence type="ECO:0000313" key="3">
    <source>
        <dbReference type="Proteomes" id="UP001159363"/>
    </source>
</evidence>
<reference evidence="2 3" key="1">
    <citation type="submission" date="2023-02" db="EMBL/GenBank/DDBJ databases">
        <title>LHISI_Scaffold_Assembly.</title>
        <authorList>
            <person name="Stuart O.P."/>
            <person name="Cleave R."/>
            <person name="Magrath M.J.L."/>
            <person name="Mikheyev A.S."/>
        </authorList>
    </citation>
    <scope>NUCLEOTIDE SEQUENCE [LARGE SCALE GENOMIC DNA]</scope>
    <source>
        <strain evidence="2">Daus_M_001</strain>
        <tissue evidence="2">Leg muscle</tissue>
    </source>
</reference>
<feature type="compositionally biased region" description="Pro residues" evidence="1">
    <location>
        <begin position="531"/>
        <end position="543"/>
    </location>
</feature>
<evidence type="ECO:0000313" key="2">
    <source>
        <dbReference type="EMBL" id="KAJ8898161.1"/>
    </source>
</evidence>
<keyword evidence="3" id="KW-1185">Reference proteome</keyword>
<protein>
    <submittedName>
        <fullName evidence="2">Uncharacterized protein</fullName>
    </submittedName>
</protein>